<evidence type="ECO:0000313" key="1">
    <source>
        <dbReference type="EMBL" id="RKF40227.1"/>
    </source>
</evidence>
<evidence type="ECO:0000313" key="2">
    <source>
        <dbReference type="Proteomes" id="UP000286402"/>
    </source>
</evidence>
<dbReference type="PANTHER" id="PTHR43265:SF1">
    <property type="entry name" value="ESTERASE ESTD"/>
    <property type="match status" value="1"/>
</dbReference>
<name>A0A420G4U8_9SPHI</name>
<sequence>MKFILFICLLFATQAIFGQNIRVVNNESSLFELENPNGKIDFLVIDPDPQIKKPLFLFCQGSLPLPLYFNYKKEGLNLFGGGLTNFNYQDIIKSYHLVVISMPETPVIVDESQLNDSYWYYGDSKDKNIPSIAYQKADYLDNYVDRAVAVLDYLSGKPWVDNSQLVVFGHSQGGHVACKLAYRYKKVCKLGLSGTNIFGRIDQDIRQAKRDVQKGKISWQQAAQKIEQTYAFYKDANNPEKSKNNPNLRSWQSFSQPAIDELLAFNKPIYLVFGTEDIVSELNDLVPLYFIKNQKSNLTIKRYYNQDHNYFEVQNDGRPDYNKPHWNEVMDGFLAWALESNQTVNNN</sequence>
<organism evidence="1 2">
    <name type="scientific">Sphingobacterium siyangense</name>
    <dbReference type="NCBI Taxonomy" id="459529"/>
    <lineage>
        <taxon>Bacteria</taxon>
        <taxon>Pseudomonadati</taxon>
        <taxon>Bacteroidota</taxon>
        <taxon>Sphingobacteriia</taxon>
        <taxon>Sphingobacteriales</taxon>
        <taxon>Sphingobacteriaceae</taxon>
        <taxon>Sphingobacterium</taxon>
    </lineage>
</organism>
<dbReference type="Gene3D" id="3.40.50.1820">
    <property type="entry name" value="alpha/beta hydrolase"/>
    <property type="match status" value="1"/>
</dbReference>
<dbReference type="InterPro" id="IPR053145">
    <property type="entry name" value="AB_hydrolase_Est10"/>
</dbReference>
<dbReference type="SUPFAM" id="SSF53474">
    <property type="entry name" value="alpha/beta-Hydrolases"/>
    <property type="match status" value="1"/>
</dbReference>
<dbReference type="RefSeq" id="WP_120333309.1">
    <property type="nucleotide sequence ID" value="NZ_MCAQ01000003.1"/>
</dbReference>
<dbReference type="GO" id="GO:0052689">
    <property type="term" value="F:carboxylic ester hydrolase activity"/>
    <property type="evidence" value="ECO:0007669"/>
    <property type="project" value="TreeGrafter"/>
</dbReference>
<dbReference type="PANTHER" id="PTHR43265">
    <property type="entry name" value="ESTERASE ESTD"/>
    <property type="match status" value="1"/>
</dbReference>
<proteinExistence type="predicted"/>
<dbReference type="Proteomes" id="UP000286402">
    <property type="component" value="Unassembled WGS sequence"/>
</dbReference>
<keyword evidence="2" id="KW-1185">Reference proteome</keyword>
<dbReference type="AlphaFoldDB" id="A0A420G4U8"/>
<accession>A0A420G4U8</accession>
<reference evidence="1 2" key="1">
    <citation type="submission" date="2016-07" db="EMBL/GenBank/DDBJ databases">
        <title>Genome analysis of Sphingobacterium siyangense T12B17.</title>
        <authorList>
            <person name="Xu D."/>
            <person name="Su Y."/>
            <person name="Zheng S."/>
        </authorList>
    </citation>
    <scope>NUCLEOTIDE SEQUENCE [LARGE SCALE GENOMIC DNA]</scope>
    <source>
        <strain evidence="1 2">T12B17</strain>
    </source>
</reference>
<protein>
    <recommendedName>
        <fullName evidence="3">BAAT/Acyl-CoA thioester hydrolase C-terminal domain-containing protein</fullName>
    </recommendedName>
</protein>
<dbReference type="EMBL" id="MCAQ01000003">
    <property type="protein sequence ID" value="RKF40227.1"/>
    <property type="molecule type" value="Genomic_DNA"/>
</dbReference>
<gene>
    <name evidence="1" type="ORF">BCY89_23325</name>
</gene>
<evidence type="ECO:0008006" key="3">
    <source>
        <dbReference type="Google" id="ProtNLM"/>
    </source>
</evidence>
<dbReference type="InterPro" id="IPR029058">
    <property type="entry name" value="AB_hydrolase_fold"/>
</dbReference>
<comment type="caution">
    <text evidence="1">The sequence shown here is derived from an EMBL/GenBank/DDBJ whole genome shotgun (WGS) entry which is preliminary data.</text>
</comment>